<protein>
    <recommendedName>
        <fullName evidence="3">Amidoligase enzyme</fullName>
    </recommendedName>
</protein>
<sequence length="395" mass="44506">MSPKWENITFGAELEFMTPVPQHYLSSTASPAAAARYHIAKIFGERTSLPTAVDCSHANDEHCTVCFELPKNKVIKGTGYINPGLLTECFLFKQEHLFLRNRINQERLWPGVEMCTPVFKVGELDSGLLTMKTAFKTLRNLGIDISADQSCGLHVHIGVTYGMDLQFAKKVSTLVVLLENSLLLPLVPRYRAAGTYAQPVSKESAAAYLDGIPSAAFGAFEKHVPEESTFLPGTWNRDDPHSFFKMLQIIWSATDLKTLSRSLRIRKITRCGFAICLRKHNGDRPSYFDNDFEGTPSTFEFRYSQMTFDHVTLRNWVEVVARIVSLTQADEGEYKSLAEMIVRVNHDAEDDAWKVLLQKIGLGERIPEWEAQRAMFARGVTIAHLDDELLLKADV</sequence>
<dbReference type="PANTHER" id="PTHR36847">
    <property type="entry name" value="AMIDOLIGASE ENZYME"/>
    <property type="match status" value="1"/>
</dbReference>
<name>A0A366RX60_9HYPO</name>
<dbReference type="RefSeq" id="XP_031016831.1">
    <property type="nucleotide sequence ID" value="XM_031159066.1"/>
</dbReference>
<dbReference type="AlphaFoldDB" id="A0A366RX60"/>
<dbReference type="Proteomes" id="UP000253153">
    <property type="component" value="Unassembled WGS sequence"/>
</dbReference>
<keyword evidence="2" id="KW-1185">Reference proteome</keyword>
<dbReference type="EMBL" id="QKXC01000101">
    <property type="protein sequence ID" value="RBR21382.1"/>
    <property type="molecule type" value="Genomic_DNA"/>
</dbReference>
<accession>A0A366RX60</accession>
<reference evidence="1 2" key="1">
    <citation type="submission" date="2018-06" db="EMBL/GenBank/DDBJ databases">
        <title>Fusarium incarnatum-equiseti species complex species 28.</title>
        <authorList>
            <person name="Gardiner D.M."/>
        </authorList>
    </citation>
    <scope>NUCLEOTIDE SEQUENCE [LARGE SCALE GENOMIC DNA]</scope>
    <source>
        <strain evidence="1 2">FIESC_28</strain>
    </source>
</reference>
<evidence type="ECO:0000313" key="2">
    <source>
        <dbReference type="Proteomes" id="UP000253153"/>
    </source>
</evidence>
<evidence type="ECO:0008006" key="3">
    <source>
        <dbReference type="Google" id="ProtNLM"/>
    </source>
</evidence>
<proteinExistence type="predicted"/>
<gene>
    <name evidence="1" type="ORF">FIESC28_04919</name>
</gene>
<organism evidence="1 2">
    <name type="scientific">Fusarium coffeatum</name>
    <dbReference type="NCBI Taxonomy" id="231269"/>
    <lineage>
        <taxon>Eukaryota</taxon>
        <taxon>Fungi</taxon>
        <taxon>Dikarya</taxon>
        <taxon>Ascomycota</taxon>
        <taxon>Pezizomycotina</taxon>
        <taxon>Sordariomycetes</taxon>
        <taxon>Hypocreomycetidae</taxon>
        <taxon>Hypocreales</taxon>
        <taxon>Nectriaceae</taxon>
        <taxon>Fusarium</taxon>
        <taxon>Fusarium incarnatum-equiseti species complex</taxon>
    </lineage>
</organism>
<dbReference type="PANTHER" id="PTHR36847:SF1">
    <property type="entry name" value="AMIDOLIGASE ENZYME"/>
    <property type="match status" value="1"/>
</dbReference>
<dbReference type="GeneID" id="41994362"/>
<evidence type="ECO:0000313" key="1">
    <source>
        <dbReference type="EMBL" id="RBR21382.1"/>
    </source>
</evidence>
<comment type="caution">
    <text evidence="1">The sequence shown here is derived from an EMBL/GenBank/DDBJ whole genome shotgun (WGS) entry which is preliminary data.</text>
</comment>
<dbReference type="OrthoDB" id="412402at2759"/>